<evidence type="ECO:0000313" key="2">
    <source>
        <dbReference type="Proteomes" id="UP001174997"/>
    </source>
</evidence>
<keyword evidence="2" id="KW-1185">Reference proteome</keyword>
<dbReference type="PANTHER" id="PTHR42085">
    <property type="entry name" value="F-BOX DOMAIN-CONTAINING PROTEIN"/>
    <property type="match status" value="1"/>
</dbReference>
<sequence>MPLPPILRLSPDIRRRVYLYVGLAPWDPAERHIFNLHGDNEVVDESDDSSNPLQFYGLLLSCRVIYQEAAVLLYSANSFIIYLEDDFDRLLALTTTATSSLTHLKIIVNQNSCHHKYTSRINCRVEDSGLYSHHEPPPDHCDEDVLQSANKLPHGRLLTSSDTCAESLLVRWRLVVHHLSASIVPGRLTLSVVCDVAPGDIEAGRLVLAPITTMPRLHDCHVRLSWRPDAKLQQLAREAIEQVRRIAAPKSSAPSASSSPLLRLPRELRLRILAYTNLVTPIREVSWDGRTYKADGSSNRYHVWHRAGFDSDTLGSCRSDHHYGCQFKSCWARGSADRYVGCFCSVRHAAISSTCHCWSPPTPLFLVCRSLCYEAQHVFFSSNRFIVHDHTYTDASSGTRIQSRWGLSTYPHVRFTASKFLRDTVPSNCLGSLRFLELTFPAYHHNAWPDADGPVIKDWTETIELAKDKLNNPGLTLCVIVADAAINPRETLRTMTWEDGQAVRLAYKSIISPLASLGQDSMVDPLHRFYAHLPDPLAWTSDNEALLTEDPFKYFYRLNQEEQRLREEAERLVLGNERYEKQRSYNRLDVELLEEDGKAQEVNDAKGRNLGGYYIDETLERLMERTLEEWDEDERKGKEPKGSYWLFFHHLIRSGAL</sequence>
<evidence type="ECO:0008006" key="3">
    <source>
        <dbReference type="Google" id="ProtNLM"/>
    </source>
</evidence>
<comment type="caution">
    <text evidence="1">The sequence shown here is derived from an EMBL/GenBank/DDBJ whole genome shotgun (WGS) entry which is preliminary data.</text>
</comment>
<accession>A0AA39ZFW8</accession>
<gene>
    <name evidence="1" type="ORF">QBC41DRAFT_318422</name>
</gene>
<protein>
    <recommendedName>
        <fullName evidence="3">F-box domain-containing protein</fullName>
    </recommendedName>
</protein>
<dbReference type="AlphaFoldDB" id="A0AA39ZFW8"/>
<organism evidence="1 2">
    <name type="scientific">Cercophora samala</name>
    <dbReference type="NCBI Taxonomy" id="330535"/>
    <lineage>
        <taxon>Eukaryota</taxon>
        <taxon>Fungi</taxon>
        <taxon>Dikarya</taxon>
        <taxon>Ascomycota</taxon>
        <taxon>Pezizomycotina</taxon>
        <taxon>Sordariomycetes</taxon>
        <taxon>Sordariomycetidae</taxon>
        <taxon>Sordariales</taxon>
        <taxon>Lasiosphaeriaceae</taxon>
        <taxon>Cercophora</taxon>
    </lineage>
</organism>
<proteinExistence type="predicted"/>
<dbReference type="EMBL" id="JAULSY010000034">
    <property type="protein sequence ID" value="KAK0670251.1"/>
    <property type="molecule type" value="Genomic_DNA"/>
</dbReference>
<name>A0AA39ZFW8_9PEZI</name>
<evidence type="ECO:0000313" key="1">
    <source>
        <dbReference type="EMBL" id="KAK0670251.1"/>
    </source>
</evidence>
<dbReference type="PANTHER" id="PTHR42085:SF6">
    <property type="entry name" value="F-BOX DOMAIN-CONTAINING PROTEIN"/>
    <property type="match status" value="1"/>
</dbReference>
<dbReference type="Proteomes" id="UP001174997">
    <property type="component" value="Unassembled WGS sequence"/>
</dbReference>
<reference evidence="1" key="1">
    <citation type="submission" date="2023-06" db="EMBL/GenBank/DDBJ databases">
        <title>Genome-scale phylogeny and comparative genomics of the fungal order Sordariales.</title>
        <authorList>
            <consortium name="Lawrence Berkeley National Laboratory"/>
            <person name="Hensen N."/>
            <person name="Bonometti L."/>
            <person name="Westerberg I."/>
            <person name="Brannstrom I.O."/>
            <person name="Guillou S."/>
            <person name="Cros-Aarteil S."/>
            <person name="Calhoun S."/>
            <person name="Haridas S."/>
            <person name="Kuo A."/>
            <person name="Mondo S."/>
            <person name="Pangilinan J."/>
            <person name="Riley R."/>
            <person name="Labutti K."/>
            <person name="Andreopoulos B."/>
            <person name="Lipzen A."/>
            <person name="Chen C."/>
            <person name="Yanf M."/>
            <person name="Daum C."/>
            <person name="Ng V."/>
            <person name="Clum A."/>
            <person name="Steindorff A."/>
            <person name="Ohm R."/>
            <person name="Martin F."/>
            <person name="Silar P."/>
            <person name="Natvig D."/>
            <person name="Lalanne C."/>
            <person name="Gautier V."/>
            <person name="Ament-Velasquez S.L."/>
            <person name="Kruys A."/>
            <person name="Hutchinson M.I."/>
            <person name="Powell A.J."/>
            <person name="Barry K."/>
            <person name="Miller A.N."/>
            <person name="Grigoriev I.V."/>
            <person name="Debuchy R."/>
            <person name="Gladieux P."/>
            <person name="Thoren M.H."/>
            <person name="Johannesson H."/>
        </authorList>
    </citation>
    <scope>NUCLEOTIDE SEQUENCE</scope>
    <source>
        <strain evidence="1">CBS 307.81</strain>
    </source>
</reference>
<dbReference type="InterPro" id="IPR038883">
    <property type="entry name" value="AN11006-like"/>
</dbReference>